<reference evidence="1 2" key="1">
    <citation type="submission" date="2024-06" db="EMBL/GenBank/DDBJ databases">
        <authorList>
            <person name="Li Z."/>
            <person name="Jiang Y."/>
        </authorList>
    </citation>
    <scope>NUCLEOTIDE SEQUENCE [LARGE SCALE GENOMIC DNA]</scope>
    <source>
        <strain evidence="1 2">HSW-8</strain>
    </source>
</reference>
<name>A0ABV2ADT6_9GAMM</name>
<dbReference type="Gene3D" id="1.10.540.10">
    <property type="entry name" value="Acyl-CoA dehydrogenase/oxidase, N-terminal domain"/>
    <property type="match status" value="1"/>
</dbReference>
<keyword evidence="2" id="KW-1185">Reference proteome</keyword>
<comment type="caution">
    <text evidence="1">The sequence shown here is derived from an EMBL/GenBank/DDBJ whole genome shotgun (WGS) entry which is preliminary data.</text>
</comment>
<accession>A0ABV2ADT6</accession>
<protein>
    <submittedName>
        <fullName evidence="1">Acyl-CoA dehydrogenase</fullName>
    </submittedName>
</protein>
<evidence type="ECO:0000313" key="2">
    <source>
        <dbReference type="Proteomes" id="UP001465331"/>
    </source>
</evidence>
<feature type="non-terminal residue" evidence="1">
    <location>
        <position position="43"/>
    </location>
</feature>
<dbReference type="EMBL" id="JBEPIJ010000032">
    <property type="protein sequence ID" value="MES0875387.1"/>
    <property type="molecule type" value="Genomic_DNA"/>
</dbReference>
<dbReference type="InterPro" id="IPR037069">
    <property type="entry name" value="AcylCoA_DH/ox_N_sf"/>
</dbReference>
<proteinExistence type="predicted"/>
<dbReference type="Proteomes" id="UP001465331">
    <property type="component" value="Unassembled WGS sequence"/>
</dbReference>
<gene>
    <name evidence="1" type="ORF">ABSH63_15420</name>
</gene>
<organism evidence="1 2">
    <name type="scientific">Sinimarinibacterium thermocellulolyticum</name>
    <dbReference type="NCBI Taxonomy" id="3170016"/>
    <lineage>
        <taxon>Bacteria</taxon>
        <taxon>Pseudomonadati</taxon>
        <taxon>Pseudomonadota</taxon>
        <taxon>Gammaproteobacteria</taxon>
        <taxon>Nevskiales</taxon>
        <taxon>Nevskiaceae</taxon>
        <taxon>Sinimarinibacterium</taxon>
    </lineage>
</organism>
<sequence length="43" mass="5034">MDFSLTPRMQELQARTRQFIAEQVIPLENDPLQGAHRPEEALR</sequence>
<evidence type="ECO:0000313" key="1">
    <source>
        <dbReference type="EMBL" id="MES0875387.1"/>
    </source>
</evidence>